<dbReference type="RefSeq" id="WP_135253373.1">
    <property type="nucleotide sequence ID" value="NZ_CP038865.1"/>
</dbReference>
<evidence type="ECO:0000313" key="1">
    <source>
        <dbReference type="EMBL" id="QCA29248.1"/>
    </source>
</evidence>
<gene>
    <name evidence="2" type="ORF">E4031_00525</name>
    <name evidence="1" type="ORF">E4Z98_07920</name>
</gene>
<dbReference type="Proteomes" id="UP000297725">
    <property type="component" value="Unassembled WGS sequence"/>
</dbReference>
<name>A0AAJ5JLY5_9ENTE</name>
<dbReference type="EMBL" id="CP038865">
    <property type="protein sequence ID" value="QCA29248.1"/>
    <property type="molecule type" value="Genomic_DNA"/>
</dbReference>
<reference evidence="1 3" key="2">
    <citation type="journal article" date="2020" name="Int. J. Syst. Evol. Microbiol.">
        <title>Vagococcus xieshaowenii sp. nov., isolated from snow finch (Montifringilla taczanowskii) cloacal content.</title>
        <authorList>
            <person name="Ge Y."/>
            <person name="Yang J."/>
            <person name="Lai X.H."/>
            <person name="Zhang G."/>
            <person name="Jin D."/>
            <person name="Lu S."/>
            <person name="Wang B."/>
            <person name="Huang Y."/>
            <person name="Huang Y."/>
            <person name="Ren Z."/>
            <person name="Zhang X."/>
            <person name="Xu J."/>
        </authorList>
    </citation>
    <scope>NUCLEOTIDE SEQUENCE [LARGE SCALE GENOMIC DNA]</scope>
    <source>
        <strain evidence="1">Personal::cf-49</strain>
        <strain evidence="3">personal::cf-49</strain>
    </source>
</reference>
<reference evidence="2 4" key="1">
    <citation type="submission" date="2019-03" db="EMBL/GenBank/DDBJ databases">
        <title>Vagococcus sp. was isolated fron gut of Carduelis flavirostris.</title>
        <authorList>
            <person name="Ge Y."/>
        </authorList>
    </citation>
    <scope>NUCLEOTIDE SEQUENCE [LARGE SCALE GENOMIC DNA]</scope>
    <source>
        <strain evidence="2 4">CF-210</strain>
    </source>
</reference>
<protein>
    <submittedName>
        <fullName evidence="2">DUF2922 domain-containing protein</fullName>
    </submittedName>
</protein>
<keyword evidence="3" id="KW-1185">Reference proteome</keyword>
<dbReference type="EMBL" id="SRHU01000003">
    <property type="protein sequence ID" value="TFZ43240.1"/>
    <property type="molecule type" value="Genomic_DNA"/>
</dbReference>
<dbReference type="AlphaFoldDB" id="A0AAJ5JLY5"/>
<evidence type="ECO:0000313" key="4">
    <source>
        <dbReference type="Proteomes" id="UP000297725"/>
    </source>
</evidence>
<sequence>MKKLRMNFTNAEETISTLTYANCHQNLTAEEIQEAMATIAELKLISKGGILQYEIPQSANYIETTVTEIF</sequence>
<accession>A0AAJ5JLY5</accession>
<dbReference type="Pfam" id="PF11148">
    <property type="entry name" value="DUF2922"/>
    <property type="match status" value="1"/>
</dbReference>
<proteinExistence type="predicted"/>
<evidence type="ECO:0000313" key="3">
    <source>
        <dbReference type="Proteomes" id="UP000296883"/>
    </source>
</evidence>
<dbReference type="Proteomes" id="UP000296883">
    <property type="component" value="Chromosome"/>
</dbReference>
<evidence type="ECO:0000313" key="2">
    <source>
        <dbReference type="EMBL" id="TFZ43240.1"/>
    </source>
</evidence>
<dbReference type="InterPro" id="IPR021321">
    <property type="entry name" value="DUF2922"/>
</dbReference>
<organism evidence="2 4">
    <name type="scientific">Vagococcus xieshaowenii</name>
    <dbReference type="NCBI Taxonomy" id="2562451"/>
    <lineage>
        <taxon>Bacteria</taxon>
        <taxon>Bacillati</taxon>
        <taxon>Bacillota</taxon>
        <taxon>Bacilli</taxon>
        <taxon>Lactobacillales</taxon>
        <taxon>Enterococcaceae</taxon>
        <taxon>Vagococcus</taxon>
    </lineage>
</organism>